<sequence>MDNIWDVDDWVEEVARSSYREFCLENVEASVNLPSPEILRRLLRLAEDGKLELWCQAQCPVCSSGVVWPAVCTSTRNYYEFEAPTGSKICGDHEFKVSLDNTFLLFRITAYYMDRVQKQNENHRGIRRFTRR</sequence>
<dbReference type="RefSeq" id="WP_083038012.1">
    <property type="nucleotide sequence ID" value="NZ_CP020557.1"/>
</dbReference>
<evidence type="ECO:0000313" key="1">
    <source>
        <dbReference type="EMBL" id="ARF66558.1"/>
    </source>
</evidence>
<evidence type="ECO:0000313" key="2">
    <source>
        <dbReference type="Proteomes" id="UP000192727"/>
    </source>
</evidence>
<reference evidence="1 2" key="1">
    <citation type="submission" date="2017-03" db="EMBL/GenBank/DDBJ databases">
        <title>Paenibacillus larvae genome sequencing.</title>
        <authorList>
            <person name="Dingman D.W."/>
        </authorList>
    </citation>
    <scope>NUCLEOTIDE SEQUENCE [LARGE SCALE GENOMIC DNA]</scope>
    <source>
        <strain evidence="1 2">SAG 10367</strain>
    </source>
</reference>
<gene>
    <name evidence="1" type="ORF">B7C51_00230</name>
</gene>
<dbReference type="EMBL" id="CP020557">
    <property type="protein sequence ID" value="ARF66558.1"/>
    <property type="molecule type" value="Genomic_DNA"/>
</dbReference>
<protein>
    <submittedName>
        <fullName evidence="1">Uncharacterized protein</fullName>
    </submittedName>
</protein>
<accession>A0A1V0UNM5</accession>
<dbReference type="Proteomes" id="UP000192727">
    <property type="component" value="Chromosome"/>
</dbReference>
<organism evidence="1 2">
    <name type="scientific">Paenibacillus larvae subsp. pulvifaciens</name>
    <dbReference type="NCBI Taxonomy" id="1477"/>
    <lineage>
        <taxon>Bacteria</taxon>
        <taxon>Bacillati</taxon>
        <taxon>Bacillota</taxon>
        <taxon>Bacilli</taxon>
        <taxon>Bacillales</taxon>
        <taxon>Paenibacillaceae</taxon>
        <taxon>Paenibacillus</taxon>
    </lineage>
</organism>
<proteinExistence type="predicted"/>
<dbReference type="AlphaFoldDB" id="A0A1V0UNM5"/>
<name>A0A1V0UNM5_9BACL</name>